<protein>
    <submittedName>
        <fullName evidence="4">SPFH/Band 7/PHB domain protein</fullName>
    </submittedName>
</protein>
<feature type="domain" description="Band 7" evidence="2">
    <location>
        <begin position="2"/>
        <end position="161"/>
    </location>
</feature>
<evidence type="ECO:0000256" key="1">
    <source>
        <dbReference type="ARBA" id="ARBA00008164"/>
    </source>
</evidence>
<reference evidence="5 6" key="1">
    <citation type="submission" date="2019-11" db="EMBL/GenBank/DDBJ databases">
        <authorList>
            <person name="Cho J.-C."/>
        </authorList>
    </citation>
    <scope>NUCLEOTIDE SEQUENCE [LARGE SCALE GENOMIC DNA]</scope>
    <source>
        <strain evidence="4 5">JH1073</strain>
        <strain evidence="3 6">JH702</strain>
    </source>
</reference>
<comment type="similarity">
    <text evidence="1">Belongs to the band 7/mec-2 family.</text>
</comment>
<dbReference type="Proteomes" id="UP001219901">
    <property type="component" value="Chromosome"/>
</dbReference>
<dbReference type="InterPro" id="IPR001972">
    <property type="entry name" value="Stomatin_HflK_fam"/>
</dbReference>
<dbReference type="GO" id="GO:0005886">
    <property type="term" value="C:plasma membrane"/>
    <property type="evidence" value="ECO:0007669"/>
    <property type="project" value="UniProtKB-ARBA"/>
</dbReference>
<reference evidence="4" key="2">
    <citation type="journal article" date="2023" name="Nat. Commun.">
        <title>Cultivation of marine bacteria of the SAR202 clade.</title>
        <authorList>
            <person name="Lim Y."/>
            <person name="Seo J.H."/>
            <person name="Giovannoni S.J."/>
            <person name="Kang I."/>
            <person name="Cho J.C."/>
        </authorList>
    </citation>
    <scope>NUCLEOTIDE SEQUENCE</scope>
    <source>
        <strain evidence="4">JH1073</strain>
    </source>
</reference>
<dbReference type="GO" id="GO:0098552">
    <property type="term" value="C:side of membrane"/>
    <property type="evidence" value="ECO:0007669"/>
    <property type="project" value="UniProtKB-ARBA"/>
</dbReference>
<organism evidence="4 5">
    <name type="scientific">Candidatus Lucifugimonas marina</name>
    <dbReference type="NCBI Taxonomy" id="3038979"/>
    <lineage>
        <taxon>Bacteria</taxon>
        <taxon>Bacillati</taxon>
        <taxon>Chloroflexota</taxon>
        <taxon>Dehalococcoidia</taxon>
        <taxon>SAR202 cluster</taxon>
        <taxon>Candidatus Lucifugimonadales</taxon>
        <taxon>Candidatus Lucifugimonadaceae</taxon>
        <taxon>Candidatus Lucifugimonas</taxon>
    </lineage>
</organism>
<dbReference type="Proteomes" id="UP001321249">
    <property type="component" value="Unassembled WGS sequence"/>
</dbReference>
<evidence type="ECO:0000313" key="6">
    <source>
        <dbReference type="Proteomes" id="UP001321249"/>
    </source>
</evidence>
<sequence>MAFINFVRDYERMARFRLGTFEGMMGPGIVFAIPIVHQIQKIDTRVTVLDIPRQTNITKDNAPIEIDFLVYLRVNIEHAHKAVLEVEDYTAAVVGLATTTLRAVVGEMDLDDVFSQRDKINEVLRSRLDGETERWGIKVTNVEIREIDPPREIQDAMNRQMSAERVRRAVVLEADGTRQAAITVAGGEKESAILKAEGARQAEILAAEGDQQAAVLRAQGFSDALQKIYDVAQNVDANTMTLQYVEALKEMAHGESTKWILPMELTKMLGGLGSINSAESGD</sequence>
<dbReference type="InterPro" id="IPR001107">
    <property type="entry name" value="Band_7"/>
</dbReference>
<dbReference type="RefSeq" id="WP_342825430.1">
    <property type="nucleotide sequence ID" value="NZ_CP046146.1"/>
</dbReference>
<dbReference type="Gene3D" id="3.30.479.30">
    <property type="entry name" value="Band 7 domain"/>
    <property type="match status" value="1"/>
</dbReference>
<dbReference type="FunFam" id="3.30.479.30:FF:000004">
    <property type="entry name" value="Putative membrane protease family, stomatin"/>
    <property type="match status" value="1"/>
</dbReference>
<dbReference type="InterPro" id="IPR036013">
    <property type="entry name" value="Band_7/SPFH_dom_sf"/>
</dbReference>
<reference evidence="5" key="3">
    <citation type="submission" date="2023-06" db="EMBL/GenBank/DDBJ databases">
        <title>Pangenomics reveal diversification of enzyme families and niche specialization in globally abundant SAR202 bacteria.</title>
        <authorList>
            <person name="Saw J.H.W."/>
        </authorList>
    </citation>
    <scope>NUCLEOTIDE SEQUENCE [LARGE SCALE GENOMIC DNA]</scope>
    <source>
        <strain evidence="5">JH1073</strain>
    </source>
</reference>
<dbReference type="EMBL" id="WMBE01000003">
    <property type="protein sequence ID" value="MDG0867246.1"/>
    <property type="molecule type" value="Genomic_DNA"/>
</dbReference>
<evidence type="ECO:0000313" key="5">
    <source>
        <dbReference type="Proteomes" id="UP001219901"/>
    </source>
</evidence>
<gene>
    <name evidence="3" type="ORF">GKO46_09210</name>
    <name evidence="4" type="ORF">GKO48_12325</name>
</gene>
<dbReference type="AlphaFoldDB" id="A0AAJ5ZFN5"/>
<dbReference type="PANTHER" id="PTHR43327:SF10">
    <property type="entry name" value="STOMATIN-LIKE PROTEIN 2, MITOCHONDRIAL"/>
    <property type="match status" value="1"/>
</dbReference>
<dbReference type="PRINTS" id="PR00721">
    <property type="entry name" value="STOMATIN"/>
</dbReference>
<evidence type="ECO:0000259" key="2">
    <source>
        <dbReference type="SMART" id="SM00244"/>
    </source>
</evidence>
<evidence type="ECO:0000313" key="4">
    <source>
        <dbReference type="EMBL" id="WFG40363.1"/>
    </source>
</evidence>
<keyword evidence="5" id="KW-1185">Reference proteome</keyword>
<evidence type="ECO:0000313" key="3">
    <source>
        <dbReference type="EMBL" id="MDG0867246.1"/>
    </source>
</evidence>
<dbReference type="PANTHER" id="PTHR43327">
    <property type="entry name" value="STOMATIN-LIKE PROTEIN 2, MITOCHONDRIAL"/>
    <property type="match status" value="1"/>
</dbReference>
<dbReference type="EMBL" id="CP046147">
    <property type="protein sequence ID" value="WFG40363.1"/>
    <property type="molecule type" value="Genomic_DNA"/>
</dbReference>
<dbReference type="Pfam" id="PF01145">
    <property type="entry name" value="Band_7"/>
    <property type="match status" value="1"/>
</dbReference>
<name>A0AAJ5ZFN5_9CHLR</name>
<proteinExistence type="inferred from homology"/>
<accession>A0AAJ5ZFN5</accession>
<dbReference type="InterPro" id="IPR050710">
    <property type="entry name" value="Band7/mec-2_domain"/>
</dbReference>
<dbReference type="SMART" id="SM00244">
    <property type="entry name" value="PHB"/>
    <property type="match status" value="1"/>
</dbReference>
<dbReference type="SUPFAM" id="SSF117892">
    <property type="entry name" value="Band 7/SPFH domain"/>
    <property type="match status" value="1"/>
</dbReference>